<dbReference type="InterPro" id="IPR036259">
    <property type="entry name" value="MFS_trans_sf"/>
</dbReference>
<protein>
    <recommendedName>
        <fullName evidence="6">Major facilitator superfamily (MFS) profile domain-containing protein</fullName>
    </recommendedName>
</protein>
<evidence type="ECO:0000256" key="1">
    <source>
        <dbReference type="ARBA" id="ARBA00004141"/>
    </source>
</evidence>
<organism evidence="7 8">
    <name type="scientific">Marasmius crinis-equi</name>
    <dbReference type="NCBI Taxonomy" id="585013"/>
    <lineage>
        <taxon>Eukaryota</taxon>
        <taxon>Fungi</taxon>
        <taxon>Dikarya</taxon>
        <taxon>Basidiomycota</taxon>
        <taxon>Agaricomycotina</taxon>
        <taxon>Agaricomycetes</taxon>
        <taxon>Agaricomycetidae</taxon>
        <taxon>Agaricales</taxon>
        <taxon>Marasmiineae</taxon>
        <taxon>Marasmiaceae</taxon>
        <taxon>Marasmius</taxon>
    </lineage>
</organism>
<feature type="transmembrane region" description="Helical" evidence="5">
    <location>
        <begin position="320"/>
        <end position="343"/>
    </location>
</feature>
<feature type="transmembrane region" description="Helical" evidence="5">
    <location>
        <begin position="387"/>
        <end position="408"/>
    </location>
</feature>
<dbReference type="SUPFAM" id="SSF103473">
    <property type="entry name" value="MFS general substrate transporter"/>
    <property type="match status" value="2"/>
</dbReference>
<dbReference type="InterPro" id="IPR020846">
    <property type="entry name" value="MFS_dom"/>
</dbReference>
<evidence type="ECO:0000256" key="3">
    <source>
        <dbReference type="ARBA" id="ARBA00022989"/>
    </source>
</evidence>
<dbReference type="Gene3D" id="1.20.1720.10">
    <property type="entry name" value="Multidrug resistance protein D"/>
    <property type="match status" value="1"/>
</dbReference>
<feature type="transmembrane region" description="Helical" evidence="5">
    <location>
        <begin position="415"/>
        <end position="436"/>
    </location>
</feature>
<keyword evidence="8" id="KW-1185">Reference proteome</keyword>
<evidence type="ECO:0000256" key="2">
    <source>
        <dbReference type="ARBA" id="ARBA00022692"/>
    </source>
</evidence>
<dbReference type="InterPro" id="IPR011701">
    <property type="entry name" value="MFS"/>
</dbReference>
<keyword evidence="2 5" id="KW-0812">Transmembrane</keyword>
<feature type="transmembrane region" description="Helical" evidence="5">
    <location>
        <begin position="178"/>
        <end position="200"/>
    </location>
</feature>
<sequence>MSIPTETSPLLSSERQTTSLARQYAKLILPTGIGIFLYAFDSTLIPATYAVIGSEFKQLERTGWIATSYMLMLASVQPLYGKLSDIFGRNSCLILAYGVYGLGCVVCGVSQNMSQLILGRALAGIGGAGLTTLVSILVADLVPLKAVGTWNGILNVIFVVGQTAGSPVGGALADGPGWRWAFIVQIPLLAAAAAIVLLLVPTNPMTPSQSIKEKLNRVDFTGAFCLVFAISTLLLGLDRAADVAWIDPFTIGLIVLAVILAILFWNVEAKIATEPFAPPHIMAHKNLLGCYFCDFFSIAADSCLIFFLPLYLQSVQEKSAVVAGISLVPAAIAATLGTLLGGWSVQRTATFKVPVLIGYLLQAFGSLLVVGVLTAPQTSVTGVVTAYAIASFGCGFGITTTVVAIVAHAGPSSKAIANAGAVIGILAGSTIIQNSLRWLLYRRLHTSDDIDDIVKGVRSSLDYIHTLPLDTQAVVRMAYHEAMFYAFVFAFALSLGAVLSAVGIANVSLSSEEPSSSEESP</sequence>
<evidence type="ECO:0000313" key="8">
    <source>
        <dbReference type="Proteomes" id="UP001465976"/>
    </source>
</evidence>
<evidence type="ECO:0000256" key="4">
    <source>
        <dbReference type="ARBA" id="ARBA00023136"/>
    </source>
</evidence>
<reference evidence="7 8" key="1">
    <citation type="submission" date="2024-02" db="EMBL/GenBank/DDBJ databases">
        <title>A draft genome for the cacao thread blight pathogen Marasmius crinis-equi.</title>
        <authorList>
            <person name="Cohen S.P."/>
            <person name="Baruah I.K."/>
            <person name="Amoako-Attah I."/>
            <person name="Bukari Y."/>
            <person name="Meinhardt L.W."/>
            <person name="Bailey B.A."/>
        </authorList>
    </citation>
    <scope>NUCLEOTIDE SEQUENCE [LARGE SCALE GENOMIC DNA]</scope>
    <source>
        <strain evidence="7 8">GH-76</strain>
    </source>
</reference>
<evidence type="ECO:0000313" key="7">
    <source>
        <dbReference type="EMBL" id="KAL0575146.1"/>
    </source>
</evidence>
<comment type="caution">
    <text evidence="7">The sequence shown here is derived from an EMBL/GenBank/DDBJ whole genome shotgun (WGS) entry which is preliminary data.</text>
</comment>
<keyword evidence="4 5" id="KW-0472">Membrane</keyword>
<feature type="transmembrane region" description="Helical" evidence="5">
    <location>
        <begin position="64"/>
        <end position="80"/>
    </location>
</feature>
<name>A0ABR3FIE0_9AGAR</name>
<proteinExistence type="predicted"/>
<feature type="transmembrane region" description="Helical" evidence="5">
    <location>
        <begin position="117"/>
        <end position="141"/>
    </location>
</feature>
<dbReference type="Proteomes" id="UP001465976">
    <property type="component" value="Unassembled WGS sequence"/>
</dbReference>
<evidence type="ECO:0000259" key="6">
    <source>
        <dbReference type="PROSITE" id="PS50850"/>
    </source>
</evidence>
<dbReference type="PANTHER" id="PTHR23501">
    <property type="entry name" value="MAJOR FACILITATOR SUPERFAMILY"/>
    <property type="match status" value="1"/>
</dbReference>
<feature type="transmembrane region" description="Helical" evidence="5">
    <location>
        <begin position="220"/>
        <end position="237"/>
    </location>
</feature>
<feature type="transmembrane region" description="Helical" evidence="5">
    <location>
        <begin position="27"/>
        <end position="52"/>
    </location>
</feature>
<feature type="transmembrane region" description="Helical" evidence="5">
    <location>
        <begin position="153"/>
        <end position="172"/>
    </location>
</feature>
<dbReference type="PANTHER" id="PTHR23501:SF84">
    <property type="entry name" value="VACUOLAR MEMBRANE AMINO ACID UPTAKE TRANSPORTER FNX2"/>
    <property type="match status" value="1"/>
</dbReference>
<keyword evidence="3 5" id="KW-1133">Transmembrane helix</keyword>
<accession>A0ABR3FIE0</accession>
<dbReference type="PROSITE" id="PS50850">
    <property type="entry name" value="MFS"/>
    <property type="match status" value="1"/>
</dbReference>
<gene>
    <name evidence="7" type="ORF">V5O48_006823</name>
</gene>
<dbReference type="Gene3D" id="1.20.1250.20">
    <property type="entry name" value="MFS general substrate transporter like domains"/>
    <property type="match status" value="1"/>
</dbReference>
<feature type="transmembrane region" description="Helical" evidence="5">
    <location>
        <begin position="92"/>
        <end position="111"/>
    </location>
</feature>
<feature type="domain" description="Major facilitator superfamily (MFS) profile" evidence="6">
    <location>
        <begin position="27"/>
        <end position="508"/>
    </location>
</feature>
<evidence type="ECO:0000256" key="5">
    <source>
        <dbReference type="SAM" id="Phobius"/>
    </source>
</evidence>
<dbReference type="EMBL" id="JBAHYK010000332">
    <property type="protein sequence ID" value="KAL0575146.1"/>
    <property type="molecule type" value="Genomic_DNA"/>
</dbReference>
<feature type="transmembrane region" description="Helical" evidence="5">
    <location>
        <begin position="355"/>
        <end position="375"/>
    </location>
</feature>
<feature type="transmembrane region" description="Helical" evidence="5">
    <location>
        <begin position="249"/>
        <end position="267"/>
    </location>
</feature>
<feature type="transmembrane region" description="Helical" evidence="5">
    <location>
        <begin position="288"/>
        <end position="308"/>
    </location>
</feature>
<comment type="subcellular location">
    <subcellularLocation>
        <location evidence="1">Membrane</location>
        <topology evidence="1">Multi-pass membrane protein</topology>
    </subcellularLocation>
</comment>
<feature type="transmembrane region" description="Helical" evidence="5">
    <location>
        <begin position="484"/>
        <end position="507"/>
    </location>
</feature>
<dbReference type="Pfam" id="PF07690">
    <property type="entry name" value="MFS_1"/>
    <property type="match status" value="1"/>
</dbReference>